<keyword evidence="3" id="KW-0645">Protease</keyword>
<dbReference type="SUPFAM" id="SSF53187">
    <property type="entry name" value="Zn-dependent exopeptidases"/>
    <property type="match status" value="1"/>
</dbReference>
<dbReference type="GO" id="GO:0006508">
    <property type="term" value="P:proteolysis"/>
    <property type="evidence" value="ECO:0007669"/>
    <property type="project" value="UniProtKB-KW"/>
</dbReference>
<evidence type="ECO:0000256" key="6">
    <source>
        <dbReference type="ARBA" id="ARBA00023049"/>
    </source>
</evidence>
<evidence type="ECO:0000313" key="9">
    <source>
        <dbReference type="EMBL" id="OGG52510.1"/>
    </source>
</evidence>
<organism evidence="9 10">
    <name type="scientific">Candidatus Kaiserbacteria bacterium RIFCSPHIGHO2_01_FULL_53_29</name>
    <dbReference type="NCBI Taxonomy" id="1798480"/>
    <lineage>
        <taxon>Bacteria</taxon>
        <taxon>Candidatus Kaiseribacteriota</taxon>
    </lineage>
</organism>
<dbReference type="GO" id="GO:0008270">
    <property type="term" value="F:zinc ion binding"/>
    <property type="evidence" value="ECO:0007669"/>
    <property type="project" value="InterPro"/>
</dbReference>
<feature type="domain" description="Peptidase M14" evidence="8">
    <location>
        <begin position="28"/>
        <end position="293"/>
    </location>
</feature>
<comment type="caution">
    <text evidence="9">The sequence shown here is derived from an EMBL/GenBank/DDBJ whole genome shotgun (WGS) entry which is preliminary data.</text>
</comment>
<dbReference type="SMART" id="SM00631">
    <property type="entry name" value="Zn_pept"/>
    <property type="match status" value="1"/>
</dbReference>
<evidence type="ECO:0000259" key="8">
    <source>
        <dbReference type="PROSITE" id="PS52035"/>
    </source>
</evidence>
<dbReference type="CDD" id="cd00596">
    <property type="entry name" value="Peptidase_M14_like"/>
    <property type="match status" value="1"/>
</dbReference>
<dbReference type="PANTHER" id="PTHR11705:SF143">
    <property type="entry name" value="SLL0236 PROTEIN"/>
    <property type="match status" value="1"/>
</dbReference>
<evidence type="ECO:0000256" key="7">
    <source>
        <dbReference type="PROSITE-ProRule" id="PRU01379"/>
    </source>
</evidence>
<evidence type="ECO:0000256" key="2">
    <source>
        <dbReference type="ARBA" id="ARBA00005988"/>
    </source>
</evidence>
<dbReference type="STRING" id="1798480.A2851_00690"/>
<dbReference type="EMBL" id="MFKT01000028">
    <property type="protein sequence ID" value="OGG52510.1"/>
    <property type="molecule type" value="Genomic_DNA"/>
</dbReference>
<dbReference type="InterPro" id="IPR000834">
    <property type="entry name" value="Peptidase_M14"/>
</dbReference>
<comment type="similarity">
    <text evidence="2 7">Belongs to the peptidase M14 family.</text>
</comment>
<evidence type="ECO:0000256" key="4">
    <source>
        <dbReference type="ARBA" id="ARBA00022801"/>
    </source>
</evidence>
<dbReference type="AlphaFoldDB" id="A0A1F6CTW9"/>
<feature type="active site" description="Proton donor/acceptor" evidence="7">
    <location>
        <position position="270"/>
    </location>
</feature>
<name>A0A1F6CTW9_9BACT</name>
<keyword evidence="4" id="KW-0378">Hydrolase</keyword>
<evidence type="ECO:0000256" key="3">
    <source>
        <dbReference type="ARBA" id="ARBA00022670"/>
    </source>
</evidence>
<sequence length="297" mass="32343">MRRLLSKKRVVGILLMLALFGAGFFAASRLRTKAPEAPPVPLIEQPKGPVYKIIGTSVQGRSIEGYTYGNGATHLLFVGGMHGGYEWNSVLLAYQFMDYLSANPGVIPKSLSVSVIPSLNPDGVYAVTGKEGRFALRDVSTDKVVLARGRFNAHEVDLNRNFDCKWKPTSTWQTKTVSAGQAPFSEPETLALRSFVSAYKPSGVVFWHSQANAVYASECEHGILGATLDIMNAYASASGYSAAPSFDAYAVTGDSEGWLASIGIPSITVELQTHETVELDRNLRGIKALFEYYRQHP</sequence>
<evidence type="ECO:0000313" key="10">
    <source>
        <dbReference type="Proteomes" id="UP000176863"/>
    </source>
</evidence>
<comment type="cofactor">
    <cofactor evidence="1">
        <name>Zn(2+)</name>
        <dbReference type="ChEBI" id="CHEBI:29105"/>
    </cofactor>
</comment>
<keyword evidence="5" id="KW-0862">Zinc</keyword>
<dbReference type="GO" id="GO:0005615">
    <property type="term" value="C:extracellular space"/>
    <property type="evidence" value="ECO:0007669"/>
    <property type="project" value="TreeGrafter"/>
</dbReference>
<dbReference type="GO" id="GO:0004181">
    <property type="term" value="F:metallocarboxypeptidase activity"/>
    <property type="evidence" value="ECO:0007669"/>
    <property type="project" value="InterPro"/>
</dbReference>
<evidence type="ECO:0000256" key="5">
    <source>
        <dbReference type="ARBA" id="ARBA00022833"/>
    </source>
</evidence>
<accession>A0A1F6CTW9</accession>
<dbReference type="Pfam" id="PF00246">
    <property type="entry name" value="Peptidase_M14"/>
    <property type="match status" value="1"/>
</dbReference>
<proteinExistence type="inferred from homology"/>
<dbReference type="PANTHER" id="PTHR11705">
    <property type="entry name" value="PROTEASE FAMILY M14 CARBOXYPEPTIDASE A,B"/>
    <property type="match status" value="1"/>
</dbReference>
<evidence type="ECO:0000256" key="1">
    <source>
        <dbReference type="ARBA" id="ARBA00001947"/>
    </source>
</evidence>
<reference evidence="9 10" key="1">
    <citation type="journal article" date="2016" name="Nat. Commun.">
        <title>Thousands of microbial genomes shed light on interconnected biogeochemical processes in an aquifer system.</title>
        <authorList>
            <person name="Anantharaman K."/>
            <person name="Brown C.T."/>
            <person name="Hug L.A."/>
            <person name="Sharon I."/>
            <person name="Castelle C.J."/>
            <person name="Probst A.J."/>
            <person name="Thomas B.C."/>
            <person name="Singh A."/>
            <person name="Wilkins M.J."/>
            <person name="Karaoz U."/>
            <person name="Brodie E.L."/>
            <person name="Williams K.H."/>
            <person name="Hubbard S.S."/>
            <person name="Banfield J.F."/>
        </authorList>
    </citation>
    <scope>NUCLEOTIDE SEQUENCE [LARGE SCALE GENOMIC DNA]</scope>
</reference>
<protein>
    <recommendedName>
        <fullName evidence="8">Peptidase M14 domain-containing protein</fullName>
    </recommendedName>
</protein>
<dbReference type="Proteomes" id="UP000176863">
    <property type="component" value="Unassembled WGS sequence"/>
</dbReference>
<keyword evidence="6" id="KW-0482">Metalloprotease</keyword>
<gene>
    <name evidence="9" type="ORF">A2851_00690</name>
</gene>
<dbReference type="Gene3D" id="3.40.630.10">
    <property type="entry name" value="Zn peptidases"/>
    <property type="match status" value="1"/>
</dbReference>
<dbReference type="PROSITE" id="PS52035">
    <property type="entry name" value="PEPTIDASE_M14"/>
    <property type="match status" value="1"/>
</dbReference>